<dbReference type="Proteomes" id="UP000544090">
    <property type="component" value="Unassembled WGS sequence"/>
</dbReference>
<dbReference type="InterPro" id="IPR036188">
    <property type="entry name" value="FAD/NAD-bd_sf"/>
</dbReference>
<dbReference type="Gene3D" id="3.30.9.10">
    <property type="entry name" value="D-Amino Acid Oxidase, subunit A, domain 2"/>
    <property type="match status" value="1"/>
</dbReference>
<dbReference type="InterPro" id="IPR051704">
    <property type="entry name" value="FAD_aromatic-hydroxylase"/>
</dbReference>
<dbReference type="PANTHER" id="PTHR46865:SF8">
    <property type="entry name" value="POSSIBLE OXIDOREDUCTASE"/>
    <property type="match status" value="1"/>
</dbReference>
<dbReference type="InterPro" id="IPR002938">
    <property type="entry name" value="FAD-bd"/>
</dbReference>
<evidence type="ECO:0000313" key="3">
    <source>
        <dbReference type="Proteomes" id="UP000544090"/>
    </source>
</evidence>
<reference evidence="2 3" key="1">
    <citation type="submission" date="2020-04" db="EMBL/GenBank/DDBJ databases">
        <title>Arthrobacter sp. nov.</title>
        <authorList>
            <person name="Liu S."/>
        </authorList>
    </citation>
    <scope>NUCLEOTIDE SEQUENCE [LARGE SCALE GENOMIC DNA]</scope>
    <source>
        <strain evidence="2 3">E918</strain>
    </source>
</reference>
<comment type="caution">
    <text evidence="2">The sequence shown here is derived from an EMBL/GenBank/DDBJ whole genome shotgun (WGS) entry which is preliminary data.</text>
</comment>
<protein>
    <submittedName>
        <fullName evidence="2">NAD(P)-binding protein</fullName>
    </submittedName>
</protein>
<dbReference type="GO" id="GO:0071949">
    <property type="term" value="F:FAD binding"/>
    <property type="evidence" value="ECO:0007669"/>
    <property type="project" value="InterPro"/>
</dbReference>
<sequence>MKALVCGAGIAGLSAAGFLARSGWQVTVLEQAPAPRPEGYLIDFFGPGWAAADSLGALERIREAGYAIPRVDYVGRTGRRRASLRSAGFSRLAGGALASILRPDLEQALRGCLPDSVDLRYGIQVTAVQQDDDGVQVAAGRAGSFAADLLVGADGVHSAVRGLVFGPEQDYFRFLGYHVGAYLFEDAQVAAELGNRVAVTDTRDEAMFFYRLRDGRTTAMAVHRTDSPALPADPRAELRRRYGRLGWICPAALAHCPDRFYYDQVAQIQMPGWHAGRTVLLGDAAAAVSLLAGQGASLAVAGAQVLAGELAAQPDPATGLQSFEDRWRPQVLRHQAAGRAAAKWFVPATPLASAVRRTLVRLSGLPAVARLIGRTVAGQ</sequence>
<dbReference type="SUPFAM" id="SSF51905">
    <property type="entry name" value="FAD/NAD(P)-binding domain"/>
    <property type="match status" value="1"/>
</dbReference>
<dbReference type="RefSeq" id="WP_168486584.1">
    <property type="nucleotide sequence ID" value="NZ_JAAZSQ010000010.1"/>
</dbReference>
<proteinExistence type="predicted"/>
<keyword evidence="3" id="KW-1185">Reference proteome</keyword>
<evidence type="ECO:0000259" key="1">
    <source>
        <dbReference type="Pfam" id="PF01494"/>
    </source>
</evidence>
<evidence type="ECO:0000313" key="2">
    <source>
        <dbReference type="EMBL" id="NKX55242.1"/>
    </source>
</evidence>
<dbReference type="AlphaFoldDB" id="A0A7X6HDP1"/>
<dbReference type="PANTHER" id="PTHR46865">
    <property type="entry name" value="OXIDOREDUCTASE-RELATED"/>
    <property type="match status" value="1"/>
</dbReference>
<dbReference type="Pfam" id="PF01494">
    <property type="entry name" value="FAD_binding_3"/>
    <property type="match status" value="1"/>
</dbReference>
<name>A0A7X6HDP1_9MICC</name>
<feature type="domain" description="FAD-binding" evidence="1">
    <location>
        <begin position="2"/>
        <end position="313"/>
    </location>
</feature>
<gene>
    <name evidence="2" type="ORF">HGG74_11940</name>
</gene>
<dbReference type="Gene3D" id="3.50.50.60">
    <property type="entry name" value="FAD/NAD(P)-binding domain"/>
    <property type="match status" value="1"/>
</dbReference>
<dbReference type="EMBL" id="JAAZSQ010000010">
    <property type="protein sequence ID" value="NKX55242.1"/>
    <property type="molecule type" value="Genomic_DNA"/>
</dbReference>
<organism evidence="2 3">
    <name type="scientific">Arthrobacter mobilis</name>
    <dbReference type="NCBI Taxonomy" id="2724944"/>
    <lineage>
        <taxon>Bacteria</taxon>
        <taxon>Bacillati</taxon>
        <taxon>Actinomycetota</taxon>
        <taxon>Actinomycetes</taxon>
        <taxon>Micrococcales</taxon>
        <taxon>Micrococcaceae</taxon>
        <taxon>Arthrobacter</taxon>
    </lineage>
</organism>
<dbReference type="PRINTS" id="PR00420">
    <property type="entry name" value="RNGMNOXGNASE"/>
</dbReference>
<accession>A0A7X6HDP1</accession>